<feature type="transmembrane region" description="Helical" evidence="1">
    <location>
        <begin position="12"/>
        <end position="39"/>
    </location>
</feature>
<evidence type="ECO:0000256" key="1">
    <source>
        <dbReference type="SAM" id="Phobius"/>
    </source>
</evidence>
<keyword evidence="1" id="KW-1133">Transmembrane helix</keyword>
<keyword evidence="3" id="KW-1185">Reference proteome</keyword>
<gene>
    <name evidence="2" type="ORF">Cba03nite_60150</name>
</gene>
<reference evidence="2 3" key="1">
    <citation type="submission" date="2021-01" db="EMBL/GenBank/DDBJ databases">
        <title>Whole genome shotgun sequence of Catellatospora bangladeshensis NBRC 107357.</title>
        <authorList>
            <person name="Komaki H."/>
            <person name="Tamura T."/>
        </authorList>
    </citation>
    <scope>NUCLEOTIDE SEQUENCE [LARGE SCALE GENOMIC DNA]</scope>
    <source>
        <strain evidence="2 3">NBRC 107357</strain>
    </source>
</reference>
<protein>
    <recommendedName>
        <fullName evidence="4">DUF2273 domain-containing protein</fullName>
    </recommendedName>
</protein>
<proteinExistence type="predicted"/>
<evidence type="ECO:0000313" key="2">
    <source>
        <dbReference type="EMBL" id="GIF84666.1"/>
    </source>
</evidence>
<evidence type="ECO:0000313" key="3">
    <source>
        <dbReference type="Proteomes" id="UP000601223"/>
    </source>
</evidence>
<dbReference type="EMBL" id="BONF01000039">
    <property type="protein sequence ID" value="GIF84666.1"/>
    <property type="molecule type" value="Genomic_DNA"/>
</dbReference>
<evidence type="ECO:0008006" key="4">
    <source>
        <dbReference type="Google" id="ProtNLM"/>
    </source>
</evidence>
<dbReference type="AlphaFoldDB" id="A0A8J3JHF0"/>
<dbReference type="Proteomes" id="UP000601223">
    <property type="component" value="Unassembled WGS sequence"/>
</dbReference>
<sequence length="63" mass="6622">MTSTMFGTAVGLVLGIVLVFTNFGQMLIVALFGLAGWAVTKVLTGELDPTRLGAGLAQRRSPR</sequence>
<keyword evidence="1" id="KW-0472">Membrane</keyword>
<dbReference type="RefSeq" id="WP_203753346.1">
    <property type="nucleotide sequence ID" value="NZ_BONF01000039.1"/>
</dbReference>
<accession>A0A8J3JHF0</accession>
<keyword evidence="1" id="KW-0812">Transmembrane</keyword>
<organism evidence="2 3">
    <name type="scientific">Catellatospora bangladeshensis</name>
    <dbReference type="NCBI Taxonomy" id="310355"/>
    <lineage>
        <taxon>Bacteria</taxon>
        <taxon>Bacillati</taxon>
        <taxon>Actinomycetota</taxon>
        <taxon>Actinomycetes</taxon>
        <taxon>Micromonosporales</taxon>
        <taxon>Micromonosporaceae</taxon>
        <taxon>Catellatospora</taxon>
    </lineage>
</organism>
<comment type="caution">
    <text evidence="2">The sequence shown here is derived from an EMBL/GenBank/DDBJ whole genome shotgun (WGS) entry which is preliminary data.</text>
</comment>
<name>A0A8J3JHF0_9ACTN</name>